<protein>
    <submittedName>
        <fullName evidence="1">Uncharacterized protein</fullName>
    </submittedName>
</protein>
<organism evidence="1 2">
    <name type="scientific">Aporhodopirellula rubra</name>
    <dbReference type="NCBI Taxonomy" id="980271"/>
    <lineage>
        <taxon>Bacteria</taxon>
        <taxon>Pseudomonadati</taxon>
        <taxon>Planctomycetota</taxon>
        <taxon>Planctomycetia</taxon>
        <taxon>Pirellulales</taxon>
        <taxon>Pirellulaceae</taxon>
        <taxon>Aporhodopirellula</taxon>
    </lineage>
</organism>
<evidence type="ECO:0000313" key="1">
    <source>
        <dbReference type="EMBL" id="MBB3208464.1"/>
    </source>
</evidence>
<dbReference type="AlphaFoldDB" id="A0A7W5H7I2"/>
<keyword evidence="2" id="KW-1185">Reference proteome</keyword>
<dbReference type="EMBL" id="JACHXU010000016">
    <property type="protein sequence ID" value="MBB3208464.1"/>
    <property type="molecule type" value="Genomic_DNA"/>
</dbReference>
<gene>
    <name evidence="1" type="ORF">FHS27_004293</name>
</gene>
<reference evidence="1 2" key="1">
    <citation type="submission" date="2020-08" db="EMBL/GenBank/DDBJ databases">
        <title>Genomic Encyclopedia of Type Strains, Phase III (KMG-III): the genomes of soil and plant-associated and newly described type strains.</title>
        <authorList>
            <person name="Whitman W."/>
        </authorList>
    </citation>
    <scope>NUCLEOTIDE SEQUENCE [LARGE SCALE GENOMIC DNA]</scope>
    <source>
        <strain evidence="1 2">CECT 8075</strain>
    </source>
</reference>
<proteinExistence type="predicted"/>
<evidence type="ECO:0000313" key="2">
    <source>
        <dbReference type="Proteomes" id="UP000536179"/>
    </source>
</evidence>
<accession>A0A7W5H7I2</accession>
<comment type="caution">
    <text evidence="1">The sequence shown here is derived from an EMBL/GenBank/DDBJ whole genome shotgun (WGS) entry which is preliminary data.</text>
</comment>
<name>A0A7W5H7I2_9BACT</name>
<dbReference type="Proteomes" id="UP000536179">
    <property type="component" value="Unassembled WGS sequence"/>
</dbReference>
<sequence>MRPVGSRYEADPTSKAKTKVPALCTLKEPTLKPERNSTVSASFISVGSDTRPYASLDHAVSTQVATKHQ</sequence>